<gene>
    <name evidence="4" type="ORF">SAMN05192576_2546</name>
</gene>
<organism evidence="4 5">
    <name type="scientific">Nocardioides szechwanensis</name>
    <dbReference type="NCBI Taxonomy" id="1005944"/>
    <lineage>
        <taxon>Bacteria</taxon>
        <taxon>Bacillati</taxon>
        <taxon>Actinomycetota</taxon>
        <taxon>Actinomycetes</taxon>
        <taxon>Propionibacteriales</taxon>
        <taxon>Nocardioidaceae</taxon>
        <taxon>Nocardioides</taxon>
    </lineage>
</organism>
<protein>
    <submittedName>
        <fullName evidence="4">Phospholipid/cholesterol/gamma-HCH transport system substrate-binding protein</fullName>
    </submittedName>
</protein>
<feature type="domain" description="Mammalian cell entry C-terminal" evidence="3">
    <location>
        <begin position="121"/>
        <end position="294"/>
    </location>
</feature>
<evidence type="ECO:0000313" key="4">
    <source>
        <dbReference type="EMBL" id="SDN62066.1"/>
    </source>
</evidence>
<reference evidence="5" key="1">
    <citation type="submission" date="2016-10" db="EMBL/GenBank/DDBJ databases">
        <authorList>
            <person name="Varghese N."/>
            <person name="Submissions S."/>
        </authorList>
    </citation>
    <scope>NUCLEOTIDE SEQUENCE [LARGE SCALE GENOMIC DNA]</scope>
    <source>
        <strain evidence="5">CGMCC 1.11147</strain>
    </source>
</reference>
<dbReference type="Pfam" id="PF02470">
    <property type="entry name" value="MlaD"/>
    <property type="match status" value="1"/>
</dbReference>
<dbReference type="NCBIfam" id="TIGR00996">
    <property type="entry name" value="Mtu_fam_mce"/>
    <property type="match status" value="1"/>
</dbReference>
<dbReference type="InterPro" id="IPR005693">
    <property type="entry name" value="Mce"/>
</dbReference>
<dbReference type="InterPro" id="IPR024516">
    <property type="entry name" value="Mce_C"/>
</dbReference>
<feature type="chain" id="PRO_5011524034" evidence="1">
    <location>
        <begin position="25"/>
        <end position="407"/>
    </location>
</feature>
<dbReference type="AlphaFoldDB" id="A0A1H0CWB1"/>
<dbReference type="RefSeq" id="WP_091025139.1">
    <property type="nucleotide sequence ID" value="NZ_BKAE01000006.1"/>
</dbReference>
<keyword evidence="1" id="KW-0732">Signal</keyword>
<feature type="signal peptide" evidence="1">
    <location>
        <begin position="1"/>
        <end position="24"/>
    </location>
</feature>
<sequence>MSARAGAAGLVAALALSSCGFDGAQSLPLPGAAGDGGYTVTITFEDAANLVPKETCRANDTVVGSVVSVELDESFDAEVVCRIERTADLPGNVRATLRETSLLGERYVALDVPAGEEPTGTLADGAVIPVSDTVVHPNTEIVLGALSQVLNGGSLGSISTISRELSTALDGRAGQARSAARRLDELLTSLDANRATLVATLAAMGDLSTTLSQQRDVLADTLDRLPAGLAVLDRQRPRLTRALQRLARLSRTVVPLVQQSRDNTVADLEHLRPVLEQLAVAGEEIAPTLERITSFPFNRNTLSTIKSDYQGAYVQANFDLDTVLTLLADLEDQTPGQPDLPDDPELPGLPGLPTVPGLPGLPALPGLQEAFDVLGQQLAQRASGQRPGVVDDRLPASLADLMAGPAR</sequence>
<evidence type="ECO:0000256" key="1">
    <source>
        <dbReference type="SAM" id="SignalP"/>
    </source>
</evidence>
<proteinExistence type="predicted"/>
<dbReference type="OrthoDB" id="4368973at2"/>
<dbReference type="GO" id="GO:0005576">
    <property type="term" value="C:extracellular region"/>
    <property type="evidence" value="ECO:0007669"/>
    <property type="project" value="TreeGrafter"/>
</dbReference>
<keyword evidence="5" id="KW-1185">Reference proteome</keyword>
<dbReference type="InterPro" id="IPR052336">
    <property type="entry name" value="MlaD_Phospholipid_Transporter"/>
</dbReference>
<feature type="domain" description="Mce/MlaD" evidence="2">
    <location>
        <begin position="37"/>
        <end position="111"/>
    </location>
</feature>
<dbReference type="EMBL" id="FNIC01000003">
    <property type="protein sequence ID" value="SDN62066.1"/>
    <property type="molecule type" value="Genomic_DNA"/>
</dbReference>
<accession>A0A1H0CWB1</accession>
<dbReference type="STRING" id="1005944.SAMN05192576_2546"/>
<evidence type="ECO:0000259" key="2">
    <source>
        <dbReference type="Pfam" id="PF02470"/>
    </source>
</evidence>
<dbReference type="PANTHER" id="PTHR33371:SF15">
    <property type="entry name" value="LIPOPROTEIN LPRN"/>
    <property type="match status" value="1"/>
</dbReference>
<evidence type="ECO:0000259" key="3">
    <source>
        <dbReference type="Pfam" id="PF11887"/>
    </source>
</evidence>
<name>A0A1H0CWB1_9ACTN</name>
<evidence type="ECO:0000313" key="5">
    <source>
        <dbReference type="Proteomes" id="UP000199004"/>
    </source>
</evidence>
<dbReference type="Pfam" id="PF11887">
    <property type="entry name" value="Mce4_CUP1"/>
    <property type="match status" value="1"/>
</dbReference>
<dbReference type="Proteomes" id="UP000199004">
    <property type="component" value="Unassembled WGS sequence"/>
</dbReference>
<dbReference type="PANTHER" id="PTHR33371">
    <property type="entry name" value="INTERMEMBRANE PHOSPHOLIPID TRANSPORT SYSTEM BINDING PROTEIN MLAD-RELATED"/>
    <property type="match status" value="1"/>
</dbReference>
<dbReference type="InterPro" id="IPR003399">
    <property type="entry name" value="Mce/MlaD"/>
</dbReference>
<dbReference type="PROSITE" id="PS51257">
    <property type="entry name" value="PROKAR_LIPOPROTEIN"/>
    <property type="match status" value="1"/>
</dbReference>